<feature type="chain" id="PRO_5046123210" evidence="1">
    <location>
        <begin position="35"/>
        <end position="131"/>
    </location>
</feature>
<evidence type="ECO:0000313" key="3">
    <source>
        <dbReference type="EMBL" id="MFC0676288.1"/>
    </source>
</evidence>
<protein>
    <submittedName>
        <fullName evidence="3">EF-hand domain-containing protein</fullName>
    </submittedName>
</protein>
<dbReference type="RefSeq" id="WP_386663873.1">
    <property type="nucleotide sequence ID" value="NZ_JBHLTG010000001.1"/>
</dbReference>
<dbReference type="Gene3D" id="1.10.238.10">
    <property type="entry name" value="EF-hand"/>
    <property type="match status" value="1"/>
</dbReference>
<dbReference type="EMBL" id="JBHLTG010000001">
    <property type="protein sequence ID" value="MFC0676288.1"/>
    <property type="molecule type" value="Genomic_DNA"/>
</dbReference>
<organism evidence="3 4">
    <name type="scientific">Lysobacter korlensis</name>
    <dbReference type="NCBI Taxonomy" id="553636"/>
    <lineage>
        <taxon>Bacteria</taxon>
        <taxon>Pseudomonadati</taxon>
        <taxon>Pseudomonadota</taxon>
        <taxon>Gammaproteobacteria</taxon>
        <taxon>Lysobacterales</taxon>
        <taxon>Lysobacteraceae</taxon>
        <taxon>Lysobacter</taxon>
    </lineage>
</organism>
<reference evidence="3 4" key="1">
    <citation type="submission" date="2024-09" db="EMBL/GenBank/DDBJ databases">
        <authorList>
            <person name="Sun Q."/>
            <person name="Mori K."/>
        </authorList>
    </citation>
    <scope>NUCLEOTIDE SEQUENCE [LARGE SCALE GENOMIC DNA]</scope>
    <source>
        <strain evidence="3 4">KCTC 23076</strain>
    </source>
</reference>
<dbReference type="Proteomes" id="UP001589896">
    <property type="component" value="Unassembled WGS sequence"/>
</dbReference>
<evidence type="ECO:0000313" key="4">
    <source>
        <dbReference type="Proteomes" id="UP001589896"/>
    </source>
</evidence>
<dbReference type="InterPro" id="IPR011992">
    <property type="entry name" value="EF-hand-dom_pair"/>
</dbReference>
<sequence>MSRLRSVIRQGPAQHRAGLFFALPLVLAVASVCGATTPSAQVRATSDYLMRMDADHDGRVSLPEYQAWLSYGFERMDRNGDGVLSTSELPGGRGRPVRLDAHRAALAEAFARQDRNRDGSLDARELAAPPR</sequence>
<dbReference type="InterPro" id="IPR018247">
    <property type="entry name" value="EF_Hand_1_Ca_BS"/>
</dbReference>
<dbReference type="PROSITE" id="PS00018">
    <property type="entry name" value="EF_HAND_1"/>
    <property type="match status" value="2"/>
</dbReference>
<dbReference type="InterPro" id="IPR002048">
    <property type="entry name" value="EF_hand_dom"/>
</dbReference>
<evidence type="ECO:0000256" key="1">
    <source>
        <dbReference type="SAM" id="SignalP"/>
    </source>
</evidence>
<feature type="domain" description="EF-hand" evidence="2">
    <location>
        <begin position="101"/>
        <end position="131"/>
    </location>
</feature>
<evidence type="ECO:0000259" key="2">
    <source>
        <dbReference type="PROSITE" id="PS50222"/>
    </source>
</evidence>
<dbReference type="PROSITE" id="PS50222">
    <property type="entry name" value="EF_HAND_2"/>
    <property type="match status" value="1"/>
</dbReference>
<dbReference type="Pfam" id="PF13202">
    <property type="entry name" value="EF-hand_5"/>
    <property type="match status" value="3"/>
</dbReference>
<dbReference type="SUPFAM" id="SSF47473">
    <property type="entry name" value="EF-hand"/>
    <property type="match status" value="1"/>
</dbReference>
<feature type="signal peptide" evidence="1">
    <location>
        <begin position="1"/>
        <end position="34"/>
    </location>
</feature>
<keyword evidence="4" id="KW-1185">Reference proteome</keyword>
<accession>A0ABV6RK72</accession>
<proteinExistence type="predicted"/>
<comment type="caution">
    <text evidence="3">The sequence shown here is derived from an EMBL/GenBank/DDBJ whole genome shotgun (WGS) entry which is preliminary data.</text>
</comment>
<gene>
    <name evidence="3" type="ORF">ACFFGH_00300</name>
</gene>
<name>A0ABV6RK72_9GAMM</name>
<keyword evidence="1" id="KW-0732">Signal</keyword>